<evidence type="ECO:0000259" key="3">
    <source>
        <dbReference type="Pfam" id="PF13786"/>
    </source>
</evidence>
<dbReference type="EMBL" id="QQAY01000002">
    <property type="protein sequence ID" value="RDI45735.1"/>
    <property type="molecule type" value="Genomic_DNA"/>
</dbReference>
<evidence type="ECO:0000313" key="6">
    <source>
        <dbReference type="Proteomes" id="UP000255326"/>
    </source>
</evidence>
<evidence type="ECO:0000259" key="4">
    <source>
        <dbReference type="Pfam" id="PF18705"/>
    </source>
</evidence>
<dbReference type="Pfam" id="PF13786">
    <property type="entry name" value="DUF4179"/>
    <property type="match status" value="1"/>
</dbReference>
<protein>
    <submittedName>
        <fullName evidence="5">Uncharacterized protein DUF4179</fullName>
    </submittedName>
</protein>
<dbReference type="Proteomes" id="UP000255326">
    <property type="component" value="Unassembled WGS sequence"/>
</dbReference>
<proteinExistence type="predicted"/>
<evidence type="ECO:0000313" key="5">
    <source>
        <dbReference type="EMBL" id="RDI45735.1"/>
    </source>
</evidence>
<organism evidence="5 6">
    <name type="scientific">Falsibacillus pallidus</name>
    <dbReference type="NCBI Taxonomy" id="493781"/>
    <lineage>
        <taxon>Bacteria</taxon>
        <taxon>Bacillati</taxon>
        <taxon>Bacillota</taxon>
        <taxon>Bacilli</taxon>
        <taxon>Bacillales</taxon>
        <taxon>Bacillaceae</taxon>
        <taxon>Falsibacillus</taxon>
    </lineage>
</organism>
<dbReference type="Gene3D" id="2.60.40.1630">
    <property type="entry name" value="bacillus anthracis domain"/>
    <property type="match status" value="1"/>
</dbReference>
<dbReference type="OrthoDB" id="1938054at2"/>
<dbReference type="Pfam" id="PF18705">
    <property type="entry name" value="DUF5643"/>
    <property type="match status" value="1"/>
</dbReference>
<keyword evidence="2" id="KW-0812">Transmembrane</keyword>
<dbReference type="RefSeq" id="WP_114744552.1">
    <property type="nucleotide sequence ID" value="NZ_QQAY01000002.1"/>
</dbReference>
<evidence type="ECO:0000256" key="2">
    <source>
        <dbReference type="SAM" id="Phobius"/>
    </source>
</evidence>
<gene>
    <name evidence="5" type="ORF">DFR59_102368</name>
</gene>
<feature type="region of interest" description="Disordered" evidence="1">
    <location>
        <begin position="128"/>
        <end position="153"/>
    </location>
</feature>
<dbReference type="AlphaFoldDB" id="A0A370GPU3"/>
<keyword evidence="2" id="KW-1133">Transmembrane helix</keyword>
<keyword evidence="6" id="KW-1185">Reference proteome</keyword>
<feature type="domain" description="DUF5643" evidence="4">
    <location>
        <begin position="246"/>
        <end position="347"/>
    </location>
</feature>
<reference evidence="5 6" key="1">
    <citation type="submission" date="2018-07" db="EMBL/GenBank/DDBJ databases">
        <title>Genomic Encyclopedia of Type Strains, Phase IV (KMG-IV): sequencing the most valuable type-strain genomes for metagenomic binning, comparative biology and taxonomic classification.</title>
        <authorList>
            <person name="Goeker M."/>
        </authorList>
    </citation>
    <scope>NUCLEOTIDE SEQUENCE [LARGE SCALE GENOMIC DNA]</scope>
    <source>
        <strain evidence="5 6">DSM 25281</strain>
    </source>
</reference>
<feature type="compositionally biased region" description="Polar residues" evidence="1">
    <location>
        <begin position="133"/>
        <end position="143"/>
    </location>
</feature>
<dbReference type="InterPro" id="IPR025436">
    <property type="entry name" value="DUF4179"/>
</dbReference>
<feature type="transmembrane region" description="Helical" evidence="2">
    <location>
        <begin position="46"/>
        <end position="68"/>
    </location>
</feature>
<dbReference type="InterPro" id="IPR040680">
    <property type="entry name" value="DUF5643"/>
</dbReference>
<comment type="caution">
    <text evidence="5">The sequence shown here is derived from an EMBL/GenBank/DDBJ whole genome shotgun (WGS) entry which is preliminary data.</text>
</comment>
<name>A0A370GPU3_9BACI</name>
<sequence>MNHFIDKKIKEELSKNLITLPSDLDSKIHKTIASLPTKKKRRIECYLLPIAVSLCLLILSVFNVPTFANIFPILTSLEKFVHIGGNYEKISDNTFFSSSVNGDKLTITNTIFDGFQLMVSYKLESNKPLNEKPSMNTDKTTLSGKGVDGKPDEQREYGEFTDKLHKKYNGVILFTLKSGNFTSDFNSNGRIDLGEKMLNDQQINVNHIPDKFSLNLELKNIHEEASDSDWSMTIPITSEKAKGNVKEININKNISAIPGTKVEKIILTPIRLYIQSIVNEDSAFLDYLVVDDQGKSLTWLGGQSAGHYKGKQRVLSYYANDDVNLKNLTLIPFKLNKSVNENQSNAQSIELNSNRKTIIPLDSKRNITITKALEKDGKTYLYYESPYPINHYLPFVLIDKNQKVLIRDLEESISASKENQSVLVYNQPLLNKDIKVQNVNTIYYDKAYKVTLSTK</sequence>
<accession>A0A370GPU3</accession>
<feature type="domain" description="DUF4179" evidence="3">
    <location>
        <begin position="47"/>
        <end position="125"/>
    </location>
</feature>
<keyword evidence="2" id="KW-0472">Membrane</keyword>
<evidence type="ECO:0000256" key="1">
    <source>
        <dbReference type="SAM" id="MobiDB-lite"/>
    </source>
</evidence>